<dbReference type="RefSeq" id="WP_131172183.1">
    <property type="nucleotide sequence ID" value="NZ_FXTL01000009.1"/>
</dbReference>
<evidence type="ECO:0000313" key="1">
    <source>
        <dbReference type="EMBL" id="TBT94867.1"/>
    </source>
</evidence>
<gene>
    <name evidence="1" type="ORF">ET996_08800</name>
</gene>
<dbReference type="AlphaFoldDB" id="A0A4Q9KK73"/>
<sequence>MPLHLQRQREIVEILTRNGFGILVAASGLDKEWPSRRIVHALTPEEYRMDAALASPTIVRRTLEELGPTFIKLGQILSTRPDLVPLRSRPNSRVLHPVSTDCCSGKGVRAVFGGSRTQ</sequence>
<evidence type="ECO:0000313" key="2">
    <source>
        <dbReference type="Proteomes" id="UP000291933"/>
    </source>
</evidence>
<dbReference type="EMBL" id="SDMR01000009">
    <property type="protein sequence ID" value="TBT94867.1"/>
    <property type="molecule type" value="Genomic_DNA"/>
</dbReference>
<evidence type="ECO:0008006" key="3">
    <source>
        <dbReference type="Google" id="ProtNLM"/>
    </source>
</evidence>
<organism evidence="1 2">
    <name type="scientific">Propioniciclava tarda</name>
    <dbReference type="NCBI Taxonomy" id="433330"/>
    <lineage>
        <taxon>Bacteria</taxon>
        <taxon>Bacillati</taxon>
        <taxon>Actinomycetota</taxon>
        <taxon>Actinomycetes</taxon>
        <taxon>Propionibacteriales</taxon>
        <taxon>Propionibacteriaceae</taxon>
        <taxon>Propioniciclava</taxon>
    </lineage>
</organism>
<proteinExistence type="predicted"/>
<name>A0A4Q9KK73_PROTD</name>
<keyword evidence="2" id="KW-1185">Reference proteome</keyword>
<accession>A0A4Q9KK73</accession>
<protein>
    <recommendedName>
        <fullName evidence="3">AarF/ABC1/UbiB kinase family protein</fullName>
    </recommendedName>
</protein>
<dbReference type="OrthoDB" id="9795390at2"/>
<dbReference type="Proteomes" id="UP000291933">
    <property type="component" value="Unassembled WGS sequence"/>
</dbReference>
<reference evidence="1 2" key="1">
    <citation type="submission" date="2019-01" db="EMBL/GenBank/DDBJ databases">
        <title>Lactibacter flavus gen. nov., sp. nov., a novel bacterium of the family Propionibacteriaceae isolated from raw milk and dairy products.</title>
        <authorList>
            <person name="Huptas C."/>
            <person name="Wenning M."/>
            <person name="Breitenwieser F."/>
            <person name="Doll E."/>
            <person name="Von Neubeck M."/>
            <person name="Busse H.-J."/>
            <person name="Scherer S."/>
        </authorList>
    </citation>
    <scope>NUCLEOTIDE SEQUENCE [LARGE SCALE GENOMIC DNA]</scope>
    <source>
        <strain evidence="1 2">DSM 22130</strain>
    </source>
</reference>
<comment type="caution">
    <text evidence="1">The sequence shown here is derived from an EMBL/GenBank/DDBJ whole genome shotgun (WGS) entry which is preliminary data.</text>
</comment>